<feature type="region of interest" description="Disordered" evidence="10">
    <location>
        <begin position="410"/>
        <end position="490"/>
    </location>
</feature>
<dbReference type="InterPro" id="IPR015421">
    <property type="entry name" value="PyrdxlP-dep_Trfase_major"/>
</dbReference>
<keyword evidence="9" id="KW-0210">Decarboxylase</keyword>
<feature type="compositionally biased region" description="Basic and acidic residues" evidence="10">
    <location>
        <begin position="430"/>
        <end position="452"/>
    </location>
</feature>
<reference evidence="11" key="1">
    <citation type="submission" date="2021-02" db="EMBL/GenBank/DDBJ databases">
        <title>First Annotated Genome of the Yellow-green Alga Tribonema minus.</title>
        <authorList>
            <person name="Mahan K.M."/>
        </authorList>
    </citation>
    <scope>NUCLEOTIDE SEQUENCE</scope>
    <source>
        <strain evidence="11">UTEX B ZZ1240</strain>
    </source>
</reference>
<dbReference type="FunFam" id="3.40.640.10:FF:000017">
    <property type="entry name" value="Glutamate decarboxylase"/>
    <property type="match status" value="1"/>
</dbReference>
<evidence type="ECO:0000256" key="2">
    <source>
        <dbReference type="ARBA" id="ARBA00009533"/>
    </source>
</evidence>
<accession>A0A835YY78</accession>
<evidence type="ECO:0000256" key="6">
    <source>
        <dbReference type="ARBA" id="ARBA00048868"/>
    </source>
</evidence>
<evidence type="ECO:0000256" key="9">
    <source>
        <dbReference type="RuleBase" id="RU361171"/>
    </source>
</evidence>
<feature type="compositionally biased region" description="Basic residues" evidence="10">
    <location>
        <begin position="410"/>
        <end position="429"/>
    </location>
</feature>
<feature type="compositionally biased region" description="Basic and acidic residues" evidence="10">
    <location>
        <begin position="466"/>
        <end position="490"/>
    </location>
</feature>
<comment type="catalytic activity">
    <reaction evidence="6 9">
        <text>L-glutamate + H(+) = 4-aminobutanoate + CO2</text>
        <dbReference type="Rhea" id="RHEA:17785"/>
        <dbReference type="ChEBI" id="CHEBI:15378"/>
        <dbReference type="ChEBI" id="CHEBI:16526"/>
        <dbReference type="ChEBI" id="CHEBI:29985"/>
        <dbReference type="ChEBI" id="CHEBI:59888"/>
        <dbReference type="EC" id="4.1.1.15"/>
    </reaction>
</comment>
<dbReference type="GO" id="GO:0006538">
    <property type="term" value="P:L-glutamate catabolic process"/>
    <property type="evidence" value="ECO:0007669"/>
    <property type="project" value="TreeGrafter"/>
</dbReference>
<name>A0A835YY78_9STRA</name>
<dbReference type="OrthoDB" id="5152799at2759"/>
<evidence type="ECO:0000256" key="1">
    <source>
        <dbReference type="ARBA" id="ARBA00001933"/>
    </source>
</evidence>
<comment type="similarity">
    <text evidence="2 8">Belongs to the group II decarboxylase family.</text>
</comment>
<dbReference type="InterPro" id="IPR015424">
    <property type="entry name" value="PyrdxlP-dep_Trfase"/>
</dbReference>
<dbReference type="PANTHER" id="PTHR43321:SF3">
    <property type="entry name" value="GLUTAMATE DECARBOXYLASE"/>
    <property type="match status" value="1"/>
</dbReference>
<evidence type="ECO:0000256" key="8">
    <source>
        <dbReference type="RuleBase" id="RU000382"/>
    </source>
</evidence>
<organism evidence="11 12">
    <name type="scientific">Tribonema minus</name>
    <dbReference type="NCBI Taxonomy" id="303371"/>
    <lineage>
        <taxon>Eukaryota</taxon>
        <taxon>Sar</taxon>
        <taxon>Stramenopiles</taxon>
        <taxon>Ochrophyta</taxon>
        <taxon>PX clade</taxon>
        <taxon>Xanthophyceae</taxon>
        <taxon>Tribonematales</taxon>
        <taxon>Tribonemataceae</taxon>
        <taxon>Tribonema</taxon>
    </lineage>
</organism>
<dbReference type="EMBL" id="JAFCMP010000312">
    <property type="protein sequence ID" value="KAG5181625.1"/>
    <property type="molecule type" value="Genomic_DNA"/>
</dbReference>
<evidence type="ECO:0000256" key="7">
    <source>
        <dbReference type="PIRSR" id="PIRSR602129-50"/>
    </source>
</evidence>
<dbReference type="InterPro" id="IPR010107">
    <property type="entry name" value="Glutamate_decarboxylase"/>
</dbReference>
<evidence type="ECO:0000256" key="3">
    <source>
        <dbReference type="ARBA" id="ARBA00012421"/>
    </source>
</evidence>
<dbReference type="SUPFAM" id="SSF53383">
    <property type="entry name" value="PLP-dependent transferases"/>
    <property type="match status" value="1"/>
</dbReference>
<keyword evidence="12" id="KW-1185">Reference proteome</keyword>
<proteinExistence type="inferred from homology"/>
<evidence type="ECO:0000256" key="4">
    <source>
        <dbReference type="ARBA" id="ARBA00022898"/>
    </source>
</evidence>
<protein>
    <recommendedName>
        <fullName evidence="3 9">Glutamate decarboxylase</fullName>
        <ecNumber evidence="3 9">4.1.1.15</ecNumber>
    </recommendedName>
</protein>
<comment type="cofactor">
    <cofactor evidence="1 7 8">
        <name>pyridoxal 5'-phosphate</name>
        <dbReference type="ChEBI" id="CHEBI:597326"/>
    </cofactor>
</comment>
<sequence>MALDGRPRLNLASFVTTKMERAAENLMTEASTKNAIDLDEYPQTTAMQQRCVNMLARLFHAPLDACEDGTGTACVGSSEAIMLATLAMKWAWKERRTKKGLDVSKPNIVFGSNIQVVWHKACKYFEVESREANVSPDCLVLTAERAKPLVDENTIGVCAMLGSTYNGEYEDVKGIHDMLVALNKEKGWEVPLHVDAASGGFVAPFLHDKLVWDFQLPNVKSINVSGHKFGLVYAGIGWLVFREKHNLHPDLVFHVNYLGGDQSSFTLNFSKGAGTIVGQYYNLLRLGRTGYTQVMTNCASNAYYLREKLLETGKVEIHDKAHVPLVAFSLKASIRCGIPPSTPRNRCWPLFMQDKLSNKGWIVPAYTCPPGAEDLAILRVVVRDDFSRDLADALLSDMLKAMDWLEHHPATHHAKHAGHIKEQRQKRRERKAEDDKARLEKRAAADAGKPEAEAAAEEEAQPPLIEQHHIHSLKTDPAHRSTGEKTHGVC</sequence>
<dbReference type="NCBIfam" id="TIGR01788">
    <property type="entry name" value="Glu-decarb-GAD"/>
    <property type="match status" value="1"/>
</dbReference>
<dbReference type="GO" id="GO:0030170">
    <property type="term" value="F:pyridoxal phosphate binding"/>
    <property type="evidence" value="ECO:0007669"/>
    <property type="project" value="InterPro"/>
</dbReference>
<feature type="modified residue" description="N6-(pyridoxal phosphate)lysine" evidence="7">
    <location>
        <position position="228"/>
    </location>
</feature>
<dbReference type="GO" id="GO:0004351">
    <property type="term" value="F:glutamate decarboxylase activity"/>
    <property type="evidence" value="ECO:0007669"/>
    <property type="project" value="UniProtKB-EC"/>
</dbReference>
<dbReference type="PANTHER" id="PTHR43321">
    <property type="entry name" value="GLUTAMATE DECARBOXYLASE"/>
    <property type="match status" value="1"/>
</dbReference>
<dbReference type="InterPro" id="IPR002129">
    <property type="entry name" value="PyrdxlP-dep_de-COase"/>
</dbReference>
<keyword evidence="5 8" id="KW-0456">Lyase</keyword>
<dbReference type="GO" id="GO:0016740">
    <property type="term" value="F:transferase activity"/>
    <property type="evidence" value="ECO:0007669"/>
    <property type="project" value="UniProtKB-KW"/>
</dbReference>
<dbReference type="Gene3D" id="3.90.1150.160">
    <property type="match status" value="1"/>
</dbReference>
<gene>
    <name evidence="11" type="ORF">JKP88DRAFT_321013</name>
</gene>
<evidence type="ECO:0000256" key="5">
    <source>
        <dbReference type="ARBA" id="ARBA00023239"/>
    </source>
</evidence>
<dbReference type="Gene3D" id="3.40.640.10">
    <property type="entry name" value="Type I PLP-dependent aspartate aminotransferase-like (Major domain)"/>
    <property type="match status" value="1"/>
</dbReference>
<dbReference type="EC" id="4.1.1.15" evidence="3 9"/>
<dbReference type="Proteomes" id="UP000664859">
    <property type="component" value="Unassembled WGS sequence"/>
</dbReference>
<evidence type="ECO:0000313" key="12">
    <source>
        <dbReference type="Proteomes" id="UP000664859"/>
    </source>
</evidence>
<dbReference type="AlphaFoldDB" id="A0A835YY78"/>
<evidence type="ECO:0000313" key="11">
    <source>
        <dbReference type="EMBL" id="KAG5181625.1"/>
    </source>
</evidence>
<keyword evidence="4 7" id="KW-0663">Pyridoxal phosphate</keyword>
<dbReference type="Pfam" id="PF00282">
    <property type="entry name" value="Pyridoxal_deC"/>
    <property type="match status" value="1"/>
</dbReference>
<dbReference type="GO" id="GO:0005829">
    <property type="term" value="C:cytosol"/>
    <property type="evidence" value="ECO:0007669"/>
    <property type="project" value="TreeGrafter"/>
</dbReference>
<comment type="caution">
    <text evidence="11">The sequence shown here is derived from an EMBL/GenBank/DDBJ whole genome shotgun (WGS) entry which is preliminary data.</text>
</comment>
<evidence type="ECO:0000256" key="10">
    <source>
        <dbReference type="SAM" id="MobiDB-lite"/>
    </source>
</evidence>
<keyword evidence="11" id="KW-0808">Transferase</keyword>